<accession>A0ABT6C3L7</accession>
<dbReference type="Pfam" id="PF00702">
    <property type="entry name" value="Hydrolase"/>
    <property type="match status" value="1"/>
</dbReference>
<dbReference type="GO" id="GO:0016787">
    <property type="term" value="F:hydrolase activity"/>
    <property type="evidence" value="ECO:0007669"/>
    <property type="project" value="UniProtKB-KW"/>
</dbReference>
<dbReference type="PANTHER" id="PTHR43434">
    <property type="entry name" value="PHOSPHOGLYCOLATE PHOSPHATASE"/>
    <property type="match status" value="1"/>
</dbReference>
<protein>
    <submittedName>
        <fullName evidence="1">HAD family hydrolase</fullName>
    </submittedName>
</protein>
<dbReference type="InterPro" id="IPR050155">
    <property type="entry name" value="HAD-like_hydrolase_sf"/>
</dbReference>
<dbReference type="PRINTS" id="PR00413">
    <property type="entry name" value="HADHALOGNASE"/>
</dbReference>
<dbReference type="InterPro" id="IPR023214">
    <property type="entry name" value="HAD_sf"/>
</dbReference>
<gene>
    <name evidence="1" type="ORF">P4R38_00180</name>
</gene>
<dbReference type="Gene3D" id="3.40.50.1000">
    <property type="entry name" value="HAD superfamily/HAD-like"/>
    <property type="match status" value="1"/>
</dbReference>
<proteinExistence type="predicted"/>
<dbReference type="SFLD" id="SFLDS00003">
    <property type="entry name" value="Haloacid_Dehalogenase"/>
    <property type="match status" value="1"/>
</dbReference>
<dbReference type="NCBIfam" id="TIGR01549">
    <property type="entry name" value="HAD-SF-IA-v1"/>
    <property type="match status" value="1"/>
</dbReference>
<keyword evidence="1" id="KW-0378">Hydrolase</keyword>
<evidence type="ECO:0000313" key="2">
    <source>
        <dbReference type="Proteomes" id="UP001528912"/>
    </source>
</evidence>
<dbReference type="SUPFAM" id="SSF56784">
    <property type="entry name" value="HAD-like"/>
    <property type="match status" value="1"/>
</dbReference>
<dbReference type="Gene3D" id="1.10.150.240">
    <property type="entry name" value="Putative phosphatase, domain 2"/>
    <property type="match status" value="1"/>
</dbReference>
<evidence type="ECO:0000313" key="1">
    <source>
        <dbReference type="EMBL" id="MDF8262659.1"/>
    </source>
</evidence>
<dbReference type="RefSeq" id="WP_275237265.1">
    <property type="nucleotide sequence ID" value="NZ_JARFJC010000014.1"/>
</dbReference>
<dbReference type="SFLD" id="SFLDG01129">
    <property type="entry name" value="C1.5:_HAD__Beta-PGM__Phosphata"/>
    <property type="match status" value="1"/>
</dbReference>
<dbReference type="InterPro" id="IPR023198">
    <property type="entry name" value="PGP-like_dom2"/>
</dbReference>
<keyword evidence="2" id="KW-1185">Reference proteome</keyword>
<dbReference type="PANTHER" id="PTHR43434:SF16">
    <property type="entry name" value="BLL8046 PROTEIN"/>
    <property type="match status" value="1"/>
</dbReference>
<dbReference type="InterPro" id="IPR006439">
    <property type="entry name" value="HAD-SF_hydro_IA"/>
</dbReference>
<dbReference type="EMBL" id="JAROAV010000001">
    <property type="protein sequence ID" value="MDF8262659.1"/>
    <property type="molecule type" value="Genomic_DNA"/>
</dbReference>
<sequence>MTADTVLLDVDGTLIDSSYHHTIAWAKAFADEGLYPPLWTVHRAIGMGGDRLVPHVTDEETEWRCGDRVREGWERAYAQLVDDVHPFDGAGELVRALRERGLKVALASSGKERFTATAIEAIGVTRDDVDAVTTSADADASKPDPGILKVALDAAGGTSAIVVGDSTWDVEAAKAIDAPTLTVRTGGFDAAELTAAGAELVVDTVADLIDADWDHLRSLR</sequence>
<organism evidence="1 2">
    <name type="scientific">Luteipulveratus flavus</name>
    <dbReference type="NCBI Taxonomy" id="3031728"/>
    <lineage>
        <taxon>Bacteria</taxon>
        <taxon>Bacillati</taxon>
        <taxon>Actinomycetota</taxon>
        <taxon>Actinomycetes</taxon>
        <taxon>Micrococcales</taxon>
        <taxon>Dermacoccaceae</taxon>
        <taxon>Luteipulveratus</taxon>
    </lineage>
</organism>
<dbReference type="InterPro" id="IPR036412">
    <property type="entry name" value="HAD-like_sf"/>
</dbReference>
<name>A0ABT6C3L7_9MICO</name>
<comment type="caution">
    <text evidence="1">The sequence shown here is derived from an EMBL/GenBank/DDBJ whole genome shotgun (WGS) entry which is preliminary data.</text>
</comment>
<reference evidence="1 2" key="1">
    <citation type="submission" date="2023-03" db="EMBL/GenBank/DDBJ databases">
        <title>YIM 133296 draft genome.</title>
        <authorList>
            <person name="Xiong L."/>
        </authorList>
    </citation>
    <scope>NUCLEOTIDE SEQUENCE [LARGE SCALE GENOMIC DNA]</scope>
    <source>
        <strain evidence="1 2">YIM 133296</strain>
    </source>
</reference>
<dbReference type="Proteomes" id="UP001528912">
    <property type="component" value="Unassembled WGS sequence"/>
</dbReference>